<feature type="domain" description="AB hydrolase-1" evidence="2">
    <location>
        <begin position="89"/>
        <end position="298"/>
    </location>
</feature>
<evidence type="ECO:0000313" key="3">
    <source>
        <dbReference type="EMBL" id="SFJ47183.1"/>
    </source>
</evidence>
<evidence type="ECO:0000313" key="4">
    <source>
        <dbReference type="Proteomes" id="UP000242763"/>
    </source>
</evidence>
<keyword evidence="1" id="KW-0472">Membrane</keyword>
<dbReference type="SUPFAM" id="SSF53474">
    <property type="entry name" value="alpha/beta-Hydrolases"/>
    <property type="match status" value="1"/>
</dbReference>
<name>A0A1I3RKS0_9HYPH</name>
<dbReference type="AlphaFoldDB" id="A0A1I3RKS0"/>
<keyword evidence="1" id="KW-0812">Transmembrane</keyword>
<accession>A0A1I3RKS0</accession>
<dbReference type="Pfam" id="PF12697">
    <property type="entry name" value="Abhydrolase_6"/>
    <property type="match status" value="1"/>
</dbReference>
<dbReference type="Proteomes" id="UP000242763">
    <property type="component" value="Unassembled WGS sequence"/>
</dbReference>
<dbReference type="InterPro" id="IPR029058">
    <property type="entry name" value="AB_hydrolase_fold"/>
</dbReference>
<sequence>MTEFWGDLAMLRTTIIVVSIIVVALGVLFVSGPRVSTDTTITFDATAIGDNPQDWLAANESQVPALRPELAKEILWAFPSSKARTPLSIVYVHGFSASKGEIRPVPDEVANSFGANIFYTRLTGHGQDSAAMGTATLKDWVNDVAEALAIGRAIGEKVVVIATSTGAPLVTFALTNPALSEAVAGVVFVSPNYAIQASGSWLLTMPWGLQLAELITGKERSVTPAHDMHALYWTTTYPVAALPPMAAAAELGRNTAVENITVPALFIFSDADKVVRPEVARQVWERWEAAHEMMVVESSGDGSNHVIAGDAFSPEMNALVSGRIMEWIKSLQK</sequence>
<dbReference type="EMBL" id="FORF01000021">
    <property type="protein sequence ID" value="SFJ47183.1"/>
    <property type="molecule type" value="Genomic_DNA"/>
</dbReference>
<keyword evidence="4" id="KW-1185">Reference proteome</keyword>
<evidence type="ECO:0000259" key="2">
    <source>
        <dbReference type="Pfam" id="PF12697"/>
    </source>
</evidence>
<dbReference type="STRING" id="1121003.SAMN03080618_03078"/>
<organism evidence="3 4">
    <name type="scientific">Aquamicrobium aerolatum DSM 21857</name>
    <dbReference type="NCBI Taxonomy" id="1121003"/>
    <lineage>
        <taxon>Bacteria</taxon>
        <taxon>Pseudomonadati</taxon>
        <taxon>Pseudomonadota</taxon>
        <taxon>Alphaproteobacteria</taxon>
        <taxon>Hyphomicrobiales</taxon>
        <taxon>Phyllobacteriaceae</taxon>
        <taxon>Aerobium</taxon>
    </lineage>
</organism>
<dbReference type="RefSeq" id="WP_244523287.1">
    <property type="nucleotide sequence ID" value="NZ_FORF01000021.1"/>
</dbReference>
<dbReference type="Gene3D" id="3.40.50.1820">
    <property type="entry name" value="alpha/beta hydrolase"/>
    <property type="match status" value="1"/>
</dbReference>
<evidence type="ECO:0000256" key="1">
    <source>
        <dbReference type="SAM" id="Phobius"/>
    </source>
</evidence>
<gene>
    <name evidence="3" type="ORF">SAMN03080618_03078</name>
</gene>
<protein>
    <submittedName>
        <fullName evidence="3">Esterase/lipase</fullName>
    </submittedName>
</protein>
<reference evidence="4" key="1">
    <citation type="submission" date="2016-10" db="EMBL/GenBank/DDBJ databases">
        <authorList>
            <person name="Varghese N."/>
            <person name="Submissions S."/>
        </authorList>
    </citation>
    <scope>NUCLEOTIDE SEQUENCE [LARGE SCALE GENOMIC DNA]</scope>
    <source>
        <strain evidence="4">DSM 21857</strain>
    </source>
</reference>
<dbReference type="InterPro" id="IPR000073">
    <property type="entry name" value="AB_hydrolase_1"/>
</dbReference>
<feature type="transmembrane region" description="Helical" evidence="1">
    <location>
        <begin position="9"/>
        <end position="30"/>
    </location>
</feature>
<keyword evidence="1" id="KW-1133">Transmembrane helix</keyword>
<proteinExistence type="predicted"/>